<comment type="caution">
    <text evidence="10">The sequence shown here is derived from an EMBL/GenBank/DDBJ whole genome shotgun (WGS) entry which is preliminary data.</text>
</comment>
<dbReference type="SMART" id="SM00977">
    <property type="entry name" value="TilS_C"/>
    <property type="match status" value="1"/>
</dbReference>
<feature type="binding site" evidence="8">
    <location>
        <begin position="28"/>
        <end position="33"/>
    </location>
    <ligand>
        <name>ATP</name>
        <dbReference type="ChEBI" id="CHEBI:30616"/>
    </ligand>
</feature>
<organism evidence="10 11">
    <name type="scientific">Marinomonas balearica</name>
    <dbReference type="NCBI Taxonomy" id="491947"/>
    <lineage>
        <taxon>Bacteria</taxon>
        <taxon>Pseudomonadati</taxon>
        <taxon>Pseudomonadota</taxon>
        <taxon>Gammaproteobacteria</taxon>
        <taxon>Oceanospirillales</taxon>
        <taxon>Oceanospirillaceae</taxon>
        <taxon>Marinomonas</taxon>
    </lineage>
</organism>
<keyword evidence="5 8" id="KW-0547">Nucleotide-binding</keyword>
<keyword evidence="3 8" id="KW-0436">Ligase</keyword>
<proteinExistence type="inferred from homology"/>
<dbReference type="InterPro" id="IPR012094">
    <property type="entry name" value="tRNA_Ile_lys_synt"/>
</dbReference>
<dbReference type="GO" id="GO:0006400">
    <property type="term" value="P:tRNA modification"/>
    <property type="evidence" value="ECO:0007669"/>
    <property type="project" value="UniProtKB-UniRule"/>
</dbReference>
<evidence type="ECO:0000256" key="7">
    <source>
        <dbReference type="ARBA" id="ARBA00048539"/>
    </source>
</evidence>
<evidence type="ECO:0000256" key="2">
    <source>
        <dbReference type="ARBA" id="ARBA00022490"/>
    </source>
</evidence>
<evidence type="ECO:0000256" key="8">
    <source>
        <dbReference type="HAMAP-Rule" id="MF_01161"/>
    </source>
</evidence>
<keyword evidence="2 8" id="KW-0963">Cytoplasm</keyword>
<dbReference type="Gene3D" id="3.40.50.620">
    <property type="entry name" value="HUPs"/>
    <property type="match status" value="1"/>
</dbReference>
<reference evidence="10 11" key="1">
    <citation type="submission" date="2019-03" db="EMBL/GenBank/DDBJ databases">
        <title>Genomic Encyclopedia of Type Strains, Phase III (KMG-III): the genomes of soil and plant-associated and newly described type strains.</title>
        <authorList>
            <person name="Whitman W."/>
        </authorList>
    </citation>
    <scope>NUCLEOTIDE SEQUENCE [LARGE SCALE GENOMIC DNA]</scope>
    <source>
        <strain evidence="10 11">CECT 7378</strain>
    </source>
</reference>
<dbReference type="EC" id="6.3.4.19" evidence="8"/>
<accession>A0A4V3CG55</accession>
<dbReference type="EMBL" id="SNXC01000014">
    <property type="protein sequence ID" value="TDO96402.1"/>
    <property type="molecule type" value="Genomic_DNA"/>
</dbReference>
<dbReference type="InterPro" id="IPR012795">
    <property type="entry name" value="tRNA_Ile_lys_synt_N"/>
</dbReference>
<dbReference type="NCBIfam" id="TIGR02432">
    <property type="entry name" value="lysidine_TilS_N"/>
    <property type="match status" value="1"/>
</dbReference>
<evidence type="ECO:0000256" key="5">
    <source>
        <dbReference type="ARBA" id="ARBA00022741"/>
    </source>
</evidence>
<keyword evidence="11" id="KW-1185">Reference proteome</keyword>
<dbReference type="Pfam" id="PF11734">
    <property type="entry name" value="TilS_C"/>
    <property type="match status" value="1"/>
</dbReference>
<comment type="subcellular location">
    <subcellularLocation>
        <location evidence="1 8">Cytoplasm</location>
    </subcellularLocation>
</comment>
<dbReference type="InterPro" id="IPR012796">
    <property type="entry name" value="Lysidine-tRNA-synth_C"/>
</dbReference>
<evidence type="ECO:0000313" key="10">
    <source>
        <dbReference type="EMBL" id="TDO96402.1"/>
    </source>
</evidence>
<dbReference type="GO" id="GO:0032267">
    <property type="term" value="F:tRNA(Ile)-lysidine synthase activity"/>
    <property type="evidence" value="ECO:0007669"/>
    <property type="project" value="UniProtKB-EC"/>
</dbReference>
<evidence type="ECO:0000256" key="3">
    <source>
        <dbReference type="ARBA" id="ARBA00022598"/>
    </source>
</evidence>
<keyword evidence="6 8" id="KW-0067">ATP-binding</keyword>
<comment type="function">
    <text evidence="8">Ligates lysine onto the cytidine present at position 34 of the AUA codon-specific tRNA(Ile) that contains the anticodon CAU, in an ATP-dependent manner. Cytidine is converted to lysidine, thus changing the amino acid specificity of the tRNA from methionine to isoleucine.</text>
</comment>
<protein>
    <recommendedName>
        <fullName evidence="8">tRNA(Ile)-lysidine synthase</fullName>
        <ecNumber evidence="8">6.3.4.19</ecNumber>
    </recommendedName>
    <alternativeName>
        <fullName evidence="8">tRNA(Ile)-2-lysyl-cytidine synthase</fullName>
    </alternativeName>
    <alternativeName>
        <fullName evidence="8">tRNA(Ile)-lysidine synthetase</fullName>
    </alternativeName>
</protein>
<name>A0A4V3CG55_9GAMM</name>
<dbReference type="AlphaFoldDB" id="A0A4V3CG55"/>
<evidence type="ECO:0000313" key="11">
    <source>
        <dbReference type="Proteomes" id="UP000294656"/>
    </source>
</evidence>
<evidence type="ECO:0000256" key="4">
    <source>
        <dbReference type="ARBA" id="ARBA00022694"/>
    </source>
</evidence>
<evidence type="ECO:0000256" key="1">
    <source>
        <dbReference type="ARBA" id="ARBA00004496"/>
    </source>
</evidence>
<dbReference type="Proteomes" id="UP000294656">
    <property type="component" value="Unassembled WGS sequence"/>
</dbReference>
<feature type="domain" description="Lysidine-tRNA(Ile) synthetase C-terminal" evidence="9">
    <location>
        <begin position="346"/>
        <end position="411"/>
    </location>
</feature>
<comment type="similarity">
    <text evidence="8">Belongs to the tRNA(Ile)-lysidine synthase family.</text>
</comment>
<dbReference type="InterPro" id="IPR011063">
    <property type="entry name" value="TilS/TtcA_N"/>
</dbReference>
<evidence type="ECO:0000259" key="9">
    <source>
        <dbReference type="SMART" id="SM00977"/>
    </source>
</evidence>
<dbReference type="GO" id="GO:0005737">
    <property type="term" value="C:cytoplasm"/>
    <property type="evidence" value="ECO:0007669"/>
    <property type="project" value="UniProtKB-SubCell"/>
</dbReference>
<keyword evidence="4 8" id="KW-0819">tRNA processing</keyword>
<dbReference type="OrthoDB" id="9807403at2"/>
<sequence length="422" mass="48000">MLKLDSNTLRSFLLDAGDVPISIWVAYSGGLDSEALLHLVSSELESIQKIHGNVCLKAIHVHHGVSANADSWVEHCRHSCGSLQIPLVVEKVTVSSSGSFENAARDARYQAFSKHLQARDVLLQAHHANDQAETLLFRLERGTGLKGMAGIPNIRQLNEAVIWRPLLHYSRSQLEEYAALNQLSWLEDESNQDQSYRRNFLRHSVLSPWQKNNVEIAARLSSSASRIRQEWQVVSRLVDLALSSWCHTDGSLLLNSLPMGEESYWITVFLNKSEISLTSAQADALMDMLFSDVGKQPEYRGAAFRLARRNQRLYVLPLERTPSVGELVPNIWFHCAFGKIKADKPLTLKVRPIGESIALKNGFHRPLKKWLNDQKIPTWWRDHLPYLYDGERLVAIGDLWNHPDWQGRVEWEQGSELIFCLD</sequence>
<dbReference type="GO" id="GO:0005524">
    <property type="term" value="F:ATP binding"/>
    <property type="evidence" value="ECO:0007669"/>
    <property type="project" value="UniProtKB-UniRule"/>
</dbReference>
<evidence type="ECO:0000256" key="6">
    <source>
        <dbReference type="ARBA" id="ARBA00022840"/>
    </source>
</evidence>
<comment type="domain">
    <text evidence="8">The N-terminal region contains the highly conserved SGGXDS motif, predicted to be a P-loop motif involved in ATP binding.</text>
</comment>
<dbReference type="PANTHER" id="PTHR43033:SF1">
    <property type="entry name" value="TRNA(ILE)-LYSIDINE SYNTHASE-RELATED"/>
    <property type="match status" value="1"/>
</dbReference>
<comment type="catalytic activity">
    <reaction evidence="7 8">
        <text>cytidine(34) in tRNA(Ile2) + L-lysine + ATP = lysidine(34) in tRNA(Ile2) + AMP + diphosphate + H(+)</text>
        <dbReference type="Rhea" id="RHEA:43744"/>
        <dbReference type="Rhea" id="RHEA-COMP:10625"/>
        <dbReference type="Rhea" id="RHEA-COMP:10670"/>
        <dbReference type="ChEBI" id="CHEBI:15378"/>
        <dbReference type="ChEBI" id="CHEBI:30616"/>
        <dbReference type="ChEBI" id="CHEBI:32551"/>
        <dbReference type="ChEBI" id="CHEBI:33019"/>
        <dbReference type="ChEBI" id="CHEBI:82748"/>
        <dbReference type="ChEBI" id="CHEBI:83665"/>
        <dbReference type="ChEBI" id="CHEBI:456215"/>
        <dbReference type="EC" id="6.3.4.19"/>
    </reaction>
</comment>
<dbReference type="Pfam" id="PF01171">
    <property type="entry name" value="ATP_bind_3"/>
    <property type="match status" value="1"/>
</dbReference>
<dbReference type="RefSeq" id="WP_133504693.1">
    <property type="nucleotide sequence ID" value="NZ_SNXC01000014.1"/>
</dbReference>
<dbReference type="SUPFAM" id="SSF56037">
    <property type="entry name" value="PheT/TilS domain"/>
    <property type="match status" value="1"/>
</dbReference>
<dbReference type="PANTHER" id="PTHR43033">
    <property type="entry name" value="TRNA(ILE)-LYSIDINE SYNTHASE-RELATED"/>
    <property type="match status" value="1"/>
</dbReference>
<gene>
    <name evidence="8" type="primary">tilS</name>
    <name evidence="10" type="ORF">DFP79_2976</name>
</gene>
<dbReference type="InterPro" id="IPR014729">
    <property type="entry name" value="Rossmann-like_a/b/a_fold"/>
</dbReference>
<dbReference type="CDD" id="cd01992">
    <property type="entry name" value="TilS_N"/>
    <property type="match status" value="1"/>
</dbReference>
<dbReference type="NCBIfam" id="TIGR02433">
    <property type="entry name" value="lysidine_TilS_C"/>
    <property type="match status" value="1"/>
</dbReference>
<dbReference type="SUPFAM" id="SSF52402">
    <property type="entry name" value="Adenine nucleotide alpha hydrolases-like"/>
    <property type="match status" value="1"/>
</dbReference>
<dbReference type="HAMAP" id="MF_01161">
    <property type="entry name" value="tRNA_Ile_lys_synt"/>
    <property type="match status" value="1"/>
</dbReference>